<dbReference type="InterPro" id="IPR006311">
    <property type="entry name" value="TAT_signal"/>
</dbReference>
<dbReference type="RefSeq" id="WP_349244745.1">
    <property type="nucleotide sequence ID" value="NZ_JASCXX010000010.1"/>
</dbReference>
<dbReference type="AlphaFoldDB" id="A0AAW6TYA6"/>
<gene>
    <name evidence="2" type="ORF">QJ522_09815</name>
</gene>
<dbReference type="InterPro" id="IPR051532">
    <property type="entry name" value="Ester_Hydrolysis_Enzymes"/>
</dbReference>
<dbReference type="InterPro" id="IPR036514">
    <property type="entry name" value="SGNH_hydro_sf"/>
</dbReference>
<evidence type="ECO:0000313" key="3">
    <source>
        <dbReference type="Proteomes" id="UP001431776"/>
    </source>
</evidence>
<sequence length="264" mass="28723">MAESGSTKKATTRREFISQAAAGLTATSLLSASGCSRSMARVSGREGGLIGPGNVVLFQGDSITDAGRDRRREDNANDTRALGTGYAFLAAAALLADHSEAKLTVYNRGISGHKVFQLAERWDKDCIALKPDVVSILIGVNDIWHTLNGQYDGTIEVYERDYRALLERTKRELPGVKLVVCEPFVLRCGAVNDKWFPEFDGYRAAARQVATAFDAVFVPFQTMFDEAVRTTPPDYWAGDGVHPTIAGAARMAQTWLQAVSTART</sequence>
<dbReference type="PANTHER" id="PTHR30383">
    <property type="entry name" value="THIOESTERASE 1/PROTEASE 1/LYSOPHOSPHOLIPASE L1"/>
    <property type="match status" value="1"/>
</dbReference>
<name>A0AAW6TYA6_9BACT</name>
<feature type="domain" description="SGNH hydrolase-type esterase" evidence="1">
    <location>
        <begin position="60"/>
        <end position="249"/>
    </location>
</feature>
<protein>
    <submittedName>
        <fullName evidence="2">SGNH/GDSL hydrolase family protein</fullName>
        <ecNumber evidence="2">3.1.-.-</ecNumber>
    </submittedName>
</protein>
<dbReference type="SUPFAM" id="SSF52266">
    <property type="entry name" value="SGNH hydrolase"/>
    <property type="match status" value="1"/>
</dbReference>
<dbReference type="EC" id="3.1.-.-" evidence="2"/>
<accession>A0AAW6TYA6</accession>
<dbReference type="EMBL" id="JASCXX010000010">
    <property type="protein sequence ID" value="MDI6449337.1"/>
    <property type="molecule type" value="Genomic_DNA"/>
</dbReference>
<dbReference type="Proteomes" id="UP001431776">
    <property type="component" value="Unassembled WGS sequence"/>
</dbReference>
<dbReference type="CDD" id="cd01834">
    <property type="entry name" value="SGNH_hydrolase_like_2"/>
    <property type="match status" value="1"/>
</dbReference>
<evidence type="ECO:0000259" key="1">
    <source>
        <dbReference type="Pfam" id="PF13472"/>
    </source>
</evidence>
<keyword evidence="3" id="KW-1185">Reference proteome</keyword>
<dbReference type="GO" id="GO:0004622">
    <property type="term" value="F:phosphatidylcholine lysophospholipase activity"/>
    <property type="evidence" value="ECO:0007669"/>
    <property type="project" value="TreeGrafter"/>
</dbReference>
<dbReference type="InterPro" id="IPR013830">
    <property type="entry name" value="SGNH_hydro"/>
</dbReference>
<dbReference type="PROSITE" id="PS51318">
    <property type="entry name" value="TAT"/>
    <property type="match status" value="1"/>
</dbReference>
<keyword evidence="2" id="KW-0378">Hydrolase</keyword>
<proteinExistence type="predicted"/>
<dbReference type="Pfam" id="PF13472">
    <property type="entry name" value="Lipase_GDSL_2"/>
    <property type="match status" value="1"/>
</dbReference>
<evidence type="ECO:0000313" key="2">
    <source>
        <dbReference type="EMBL" id="MDI6449337.1"/>
    </source>
</evidence>
<comment type="caution">
    <text evidence="2">The sequence shown here is derived from an EMBL/GenBank/DDBJ whole genome shotgun (WGS) entry which is preliminary data.</text>
</comment>
<organism evidence="2 3">
    <name type="scientific">Anaerobaca lacustris</name>
    <dbReference type="NCBI Taxonomy" id="3044600"/>
    <lineage>
        <taxon>Bacteria</taxon>
        <taxon>Pseudomonadati</taxon>
        <taxon>Planctomycetota</taxon>
        <taxon>Phycisphaerae</taxon>
        <taxon>Sedimentisphaerales</taxon>
        <taxon>Anaerobacaceae</taxon>
        <taxon>Anaerobaca</taxon>
    </lineage>
</organism>
<dbReference type="Gene3D" id="3.40.50.1110">
    <property type="entry name" value="SGNH hydrolase"/>
    <property type="match status" value="1"/>
</dbReference>
<reference evidence="2" key="1">
    <citation type="submission" date="2023-05" db="EMBL/GenBank/DDBJ databases">
        <title>Anaerotaeda fermentans gen. nov., sp. nov., a novel anaerobic planctomycete of the new family within the order Sedimentisphaerales isolated from Taman Peninsula, Russia.</title>
        <authorList>
            <person name="Khomyakova M.A."/>
            <person name="Merkel A.Y."/>
            <person name="Slobodkin A.I."/>
        </authorList>
    </citation>
    <scope>NUCLEOTIDE SEQUENCE</scope>
    <source>
        <strain evidence="2">M17dextr</strain>
    </source>
</reference>
<dbReference type="PANTHER" id="PTHR30383:SF5">
    <property type="entry name" value="SGNH HYDROLASE-TYPE ESTERASE DOMAIN-CONTAINING PROTEIN"/>
    <property type="match status" value="1"/>
</dbReference>